<dbReference type="RefSeq" id="XP_060335307.1">
    <property type="nucleotide sequence ID" value="XM_060465909.1"/>
</dbReference>
<keyword evidence="2" id="KW-1185">Reference proteome</keyword>
<organism evidence="1 2">
    <name type="scientific">Armillaria tabescens</name>
    <name type="common">Ringless honey mushroom</name>
    <name type="synonym">Agaricus tabescens</name>
    <dbReference type="NCBI Taxonomy" id="1929756"/>
    <lineage>
        <taxon>Eukaryota</taxon>
        <taxon>Fungi</taxon>
        <taxon>Dikarya</taxon>
        <taxon>Basidiomycota</taxon>
        <taxon>Agaricomycotina</taxon>
        <taxon>Agaricomycetes</taxon>
        <taxon>Agaricomycetidae</taxon>
        <taxon>Agaricales</taxon>
        <taxon>Marasmiineae</taxon>
        <taxon>Physalacriaceae</taxon>
        <taxon>Desarmillaria</taxon>
    </lineage>
</organism>
<name>A0AA39NE75_ARMTA</name>
<evidence type="ECO:0000313" key="2">
    <source>
        <dbReference type="Proteomes" id="UP001175211"/>
    </source>
</evidence>
<sequence>MRSQPPTGASPGVSTVSPVISSPCLSFSRTISPWWSQWERLSLSLNHQVRSVFLVVFPLAYVSLSSNRQSFRVFSTHPGQYSSYLRHGQFGLADGLIHEHLLRLQTHVQYCLPPSAHTRGGWFLKLDLCQKGDFLVNSYDRSDTRRPISTVQIHYCRDFPAFRPLHSNDH</sequence>
<comment type="caution">
    <text evidence="1">The sequence shown here is derived from an EMBL/GenBank/DDBJ whole genome shotgun (WGS) entry which is preliminary data.</text>
</comment>
<evidence type="ECO:0000313" key="1">
    <source>
        <dbReference type="EMBL" id="KAK0463997.1"/>
    </source>
</evidence>
<reference evidence="1" key="1">
    <citation type="submission" date="2023-06" db="EMBL/GenBank/DDBJ databases">
        <authorList>
            <consortium name="Lawrence Berkeley National Laboratory"/>
            <person name="Ahrendt S."/>
            <person name="Sahu N."/>
            <person name="Indic B."/>
            <person name="Wong-Bajracharya J."/>
            <person name="Merenyi Z."/>
            <person name="Ke H.-M."/>
            <person name="Monk M."/>
            <person name="Kocsube S."/>
            <person name="Drula E."/>
            <person name="Lipzen A."/>
            <person name="Balint B."/>
            <person name="Henrissat B."/>
            <person name="Andreopoulos B."/>
            <person name="Martin F.M."/>
            <person name="Harder C.B."/>
            <person name="Rigling D."/>
            <person name="Ford K.L."/>
            <person name="Foster G.D."/>
            <person name="Pangilinan J."/>
            <person name="Papanicolaou A."/>
            <person name="Barry K."/>
            <person name="LaButti K."/>
            <person name="Viragh M."/>
            <person name="Koriabine M."/>
            <person name="Yan M."/>
            <person name="Riley R."/>
            <person name="Champramary S."/>
            <person name="Plett K.L."/>
            <person name="Tsai I.J."/>
            <person name="Slot J."/>
            <person name="Sipos G."/>
            <person name="Plett J."/>
            <person name="Nagy L.G."/>
            <person name="Grigoriev I.V."/>
        </authorList>
    </citation>
    <scope>NUCLEOTIDE SEQUENCE</scope>
    <source>
        <strain evidence="1">CCBAS 213</strain>
    </source>
</reference>
<dbReference type="EMBL" id="JAUEPS010000007">
    <property type="protein sequence ID" value="KAK0463997.1"/>
    <property type="molecule type" value="Genomic_DNA"/>
</dbReference>
<accession>A0AA39NE75</accession>
<gene>
    <name evidence="1" type="ORF">EV420DRAFT_1119325</name>
</gene>
<dbReference type="Proteomes" id="UP001175211">
    <property type="component" value="Unassembled WGS sequence"/>
</dbReference>
<dbReference type="AlphaFoldDB" id="A0AA39NE75"/>
<protein>
    <submittedName>
        <fullName evidence="1">Uncharacterized protein</fullName>
    </submittedName>
</protein>
<dbReference type="GeneID" id="85349457"/>
<proteinExistence type="predicted"/>